<keyword evidence="2" id="KW-0812">Transmembrane</keyword>
<organism evidence="3 4">
    <name type="scientific">Agaribacillus aureus</name>
    <dbReference type="NCBI Taxonomy" id="3051825"/>
    <lineage>
        <taxon>Bacteria</taxon>
        <taxon>Pseudomonadati</taxon>
        <taxon>Bacteroidota</taxon>
        <taxon>Cytophagia</taxon>
        <taxon>Cytophagales</taxon>
        <taxon>Splendidivirgaceae</taxon>
        <taxon>Agaribacillus</taxon>
    </lineage>
</organism>
<reference evidence="3" key="1">
    <citation type="submission" date="2023-06" db="EMBL/GenBank/DDBJ databases">
        <title>Genomic of Agaribacillus aureum.</title>
        <authorList>
            <person name="Wang G."/>
        </authorList>
    </citation>
    <scope>NUCLEOTIDE SEQUENCE</scope>
    <source>
        <strain evidence="3">BMA12</strain>
    </source>
</reference>
<evidence type="ECO:0008006" key="5">
    <source>
        <dbReference type="Google" id="ProtNLM"/>
    </source>
</evidence>
<name>A0ABT8LFQ8_9BACT</name>
<dbReference type="Proteomes" id="UP001172083">
    <property type="component" value="Unassembled WGS sequence"/>
</dbReference>
<evidence type="ECO:0000313" key="4">
    <source>
        <dbReference type="Proteomes" id="UP001172083"/>
    </source>
</evidence>
<sequence length="141" mass="15659">MKEEPEIEKDTGKGAAEEASSYVPGKPYSKLRRELADEDLSNPAVQKLLISEIDKLEIRVSALELVETNYHRIDKEKAVLEEKLRTHNSLEVLYSFCLAIGSGLIGLASLFKIEEKGWIFLVSGGILIIGGISSKLVKKWS</sequence>
<protein>
    <recommendedName>
        <fullName evidence="5">DUF2335 domain-containing protein</fullName>
    </recommendedName>
</protein>
<dbReference type="RefSeq" id="WP_346761956.1">
    <property type="nucleotide sequence ID" value="NZ_JAUJEB010000009.1"/>
</dbReference>
<accession>A0ABT8LFQ8</accession>
<feature type="transmembrane region" description="Helical" evidence="2">
    <location>
        <begin position="92"/>
        <end position="111"/>
    </location>
</feature>
<keyword evidence="2" id="KW-1133">Transmembrane helix</keyword>
<comment type="caution">
    <text evidence="3">The sequence shown here is derived from an EMBL/GenBank/DDBJ whole genome shotgun (WGS) entry which is preliminary data.</text>
</comment>
<evidence type="ECO:0000256" key="1">
    <source>
        <dbReference type="SAM" id="MobiDB-lite"/>
    </source>
</evidence>
<dbReference type="EMBL" id="JAUJEB010000009">
    <property type="protein sequence ID" value="MDN5216624.1"/>
    <property type="molecule type" value="Genomic_DNA"/>
</dbReference>
<feature type="compositionally biased region" description="Basic and acidic residues" evidence="1">
    <location>
        <begin position="1"/>
        <end position="16"/>
    </location>
</feature>
<proteinExistence type="predicted"/>
<keyword evidence="2" id="KW-0472">Membrane</keyword>
<feature type="region of interest" description="Disordered" evidence="1">
    <location>
        <begin position="1"/>
        <end position="25"/>
    </location>
</feature>
<evidence type="ECO:0000313" key="3">
    <source>
        <dbReference type="EMBL" id="MDN5216624.1"/>
    </source>
</evidence>
<gene>
    <name evidence="3" type="ORF">QQ020_31435</name>
</gene>
<evidence type="ECO:0000256" key="2">
    <source>
        <dbReference type="SAM" id="Phobius"/>
    </source>
</evidence>
<keyword evidence="4" id="KW-1185">Reference proteome</keyword>
<feature type="transmembrane region" description="Helical" evidence="2">
    <location>
        <begin position="117"/>
        <end position="137"/>
    </location>
</feature>